<reference evidence="1 2" key="1">
    <citation type="submission" date="2015-08" db="EMBL/GenBank/DDBJ databases">
        <title>Next Generation Sequencing and Analysis of the Genome of Puccinia sorghi L Schw, the Causal Agent of Maize Common Rust.</title>
        <authorList>
            <person name="Rochi L."/>
            <person name="Burguener G."/>
            <person name="Darino M."/>
            <person name="Turjanski A."/>
            <person name="Kreff E."/>
            <person name="Dieguez M.J."/>
            <person name="Sacco F."/>
        </authorList>
    </citation>
    <scope>NUCLEOTIDE SEQUENCE [LARGE SCALE GENOMIC DNA]</scope>
    <source>
        <strain evidence="1 2">RO10H11247</strain>
    </source>
</reference>
<name>A0A0L6VRT3_9BASI</name>
<comment type="caution">
    <text evidence="1">The sequence shown here is derived from an EMBL/GenBank/DDBJ whole genome shotgun (WGS) entry which is preliminary data.</text>
</comment>
<proteinExistence type="predicted"/>
<sequence>MHQTLQETDYFYIAIIQVELKFQQIFSALEWFKVIFKLLKWKINISNWSYNPWKKTTWAVLPLCLQRIEISVSSCMWLYVNFCLGEYFDGAKKQIEKFKLCPNEQDSRRNKIKQKK</sequence>
<gene>
    <name evidence="1" type="ORF">VP01_120g6</name>
</gene>
<evidence type="ECO:0000313" key="2">
    <source>
        <dbReference type="Proteomes" id="UP000037035"/>
    </source>
</evidence>
<accession>A0A0L6VRT3</accession>
<keyword evidence="2" id="KW-1185">Reference proteome</keyword>
<organism evidence="1 2">
    <name type="scientific">Puccinia sorghi</name>
    <dbReference type="NCBI Taxonomy" id="27349"/>
    <lineage>
        <taxon>Eukaryota</taxon>
        <taxon>Fungi</taxon>
        <taxon>Dikarya</taxon>
        <taxon>Basidiomycota</taxon>
        <taxon>Pucciniomycotina</taxon>
        <taxon>Pucciniomycetes</taxon>
        <taxon>Pucciniales</taxon>
        <taxon>Pucciniaceae</taxon>
        <taxon>Puccinia</taxon>
    </lineage>
</organism>
<dbReference type="AlphaFoldDB" id="A0A0L6VRT3"/>
<dbReference type="VEuPathDB" id="FungiDB:VP01_120g6"/>
<protein>
    <submittedName>
        <fullName evidence="1">Uncharacterized protein</fullName>
    </submittedName>
</protein>
<dbReference type="Proteomes" id="UP000037035">
    <property type="component" value="Unassembled WGS sequence"/>
</dbReference>
<evidence type="ECO:0000313" key="1">
    <source>
        <dbReference type="EMBL" id="KNZ62895.1"/>
    </source>
</evidence>
<dbReference type="EMBL" id="LAVV01002333">
    <property type="protein sequence ID" value="KNZ62895.1"/>
    <property type="molecule type" value="Genomic_DNA"/>
</dbReference>